<dbReference type="NCBIfam" id="TIGR02436">
    <property type="entry name" value="four helix bundle protein"/>
    <property type="match status" value="1"/>
</dbReference>
<dbReference type="PANTHER" id="PTHR38471">
    <property type="entry name" value="FOUR HELIX BUNDLE PROTEIN"/>
    <property type="match status" value="1"/>
</dbReference>
<dbReference type="Gene3D" id="1.20.1440.60">
    <property type="entry name" value="23S rRNA-intervening sequence"/>
    <property type="match status" value="1"/>
</dbReference>
<gene>
    <name evidence="1" type="ORF">FW781_13090</name>
</gene>
<protein>
    <submittedName>
        <fullName evidence="1">Four helix bundle protein</fullName>
    </submittedName>
</protein>
<proteinExistence type="predicted"/>
<dbReference type="EMBL" id="VTRU01000002">
    <property type="protein sequence ID" value="TZF96357.1"/>
    <property type="molecule type" value="Genomic_DNA"/>
</dbReference>
<evidence type="ECO:0000313" key="1">
    <source>
        <dbReference type="EMBL" id="TZF96357.1"/>
    </source>
</evidence>
<evidence type="ECO:0000313" key="2">
    <source>
        <dbReference type="Proteomes" id="UP000323884"/>
    </source>
</evidence>
<dbReference type="SUPFAM" id="SSF158446">
    <property type="entry name" value="IVS-encoded protein-like"/>
    <property type="match status" value="1"/>
</dbReference>
<keyword evidence="2" id="KW-1185">Reference proteome</keyword>
<dbReference type="PANTHER" id="PTHR38471:SF2">
    <property type="entry name" value="FOUR HELIX BUNDLE PROTEIN"/>
    <property type="match status" value="1"/>
</dbReference>
<dbReference type="AlphaFoldDB" id="A0A5D8ZNT6"/>
<dbReference type="CDD" id="cd16377">
    <property type="entry name" value="23S_rRNA_IVP_like"/>
    <property type="match status" value="1"/>
</dbReference>
<dbReference type="RefSeq" id="WP_149387807.1">
    <property type="nucleotide sequence ID" value="NZ_VTRU01000002.1"/>
</dbReference>
<dbReference type="OrthoDB" id="9811959at2"/>
<dbReference type="Proteomes" id="UP000323884">
    <property type="component" value="Unassembled WGS sequence"/>
</dbReference>
<dbReference type="InterPro" id="IPR036583">
    <property type="entry name" value="23S_rRNA_IVS_sf"/>
</dbReference>
<dbReference type="InterPro" id="IPR012657">
    <property type="entry name" value="23S_rRNA-intervening_sequence"/>
</dbReference>
<dbReference type="Pfam" id="PF05635">
    <property type="entry name" value="23S_rRNA_IVP"/>
    <property type="match status" value="1"/>
</dbReference>
<reference evidence="1 2" key="1">
    <citation type="submission" date="2019-08" db="EMBL/GenBank/DDBJ databases">
        <title>Draft genome sequence of Chryseobacterium sp. Gsoil 183.</title>
        <authorList>
            <person name="Im W.-T."/>
        </authorList>
    </citation>
    <scope>NUCLEOTIDE SEQUENCE [LARGE SCALE GENOMIC DNA]</scope>
    <source>
        <strain evidence="1 2">Gsoil 183</strain>
    </source>
</reference>
<comment type="caution">
    <text evidence="1">The sequence shown here is derived from an EMBL/GenBank/DDBJ whole genome shotgun (WGS) entry which is preliminary data.</text>
</comment>
<accession>A0A5D8ZNT6</accession>
<name>A0A5D8ZNT6_9FLAO</name>
<organism evidence="1 2">
    <name type="scientific">Chryseobacterium panacisoli</name>
    <dbReference type="NCBI Taxonomy" id="1807141"/>
    <lineage>
        <taxon>Bacteria</taxon>
        <taxon>Pseudomonadati</taxon>
        <taxon>Bacteroidota</taxon>
        <taxon>Flavobacteriia</taxon>
        <taxon>Flavobacteriales</taxon>
        <taxon>Weeksellaceae</taxon>
        <taxon>Chryseobacterium group</taxon>
        <taxon>Chryseobacterium</taxon>
    </lineage>
</organism>
<sequence>MDRNYTELAIWMEGRKLVNLTYILTTKFPKEELLALTGQIRRLATSVSFNITEGSKRQNPEDTLQFLHIAGKSLYKLESQFHWASEQQYISKEDFKIINKKILLCKKLVSGFINCYKLIENEK</sequence>